<proteinExistence type="predicted"/>
<evidence type="ECO:0000313" key="1">
    <source>
        <dbReference type="EMBL" id="CAK1591181.1"/>
    </source>
</evidence>
<reference evidence="1 2" key="1">
    <citation type="submission" date="2023-11" db="EMBL/GenBank/DDBJ databases">
        <authorList>
            <person name="Hedman E."/>
            <person name="Englund M."/>
            <person name="Stromberg M."/>
            <person name="Nyberg Akerstrom W."/>
            <person name="Nylinder S."/>
            <person name="Jareborg N."/>
            <person name="Kallberg Y."/>
            <person name="Kronander E."/>
        </authorList>
    </citation>
    <scope>NUCLEOTIDE SEQUENCE [LARGE SCALE GENOMIC DNA]</scope>
</reference>
<name>A0AAV1LB68_9NEOP</name>
<comment type="caution">
    <text evidence="1">The sequence shown here is derived from an EMBL/GenBank/DDBJ whole genome shotgun (WGS) entry which is preliminary data.</text>
</comment>
<evidence type="ECO:0000313" key="2">
    <source>
        <dbReference type="Proteomes" id="UP001314205"/>
    </source>
</evidence>
<keyword evidence="2" id="KW-1185">Reference proteome</keyword>
<accession>A0AAV1LB68</accession>
<dbReference type="Proteomes" id="UP001314205">
    <property type="component" value="Unassembled WGS sequence"/>
</dbReference>
<dbReference type="EMBL" id="CAVLGL010000086">
    <property type="protein sequence ID" value="CAK1591181.1"/>
    <property type="molecule type" value="Genomic_DNA"/>
</dbReference>
<sequence>MEIEESIKTNPKCYKCHLRLMGALNIEYNTSSSTFILWNKYEIFVYENLTFGSACKVFVPEFQIYHLISSNNFIVCLDYTGNVHTISMKFKHTTQKYVKANFLPREQLVLICVPYTADKVLCLKLEQNIYYLCIHNFNSEFELVKKVKIVSNVEFSQYDMKLQKLCILKCHKIPLHQLENVIQLFNINKNIWKDYSLIIISFDRRNLFGCLYSSKMTEDEISLIKLYTTPSEICDIKITEENQLLQIIIGLIAGTLIRLTVGSSCKATDIVHLNAAISKCAAFNDTIIYTDGVSMWKSENTFVADIKFQQLVVWQVKDFVRFGDQILCTTFTNLIYLLMLDDETSYLKTSVNEYCEAGNVLDNSGYLYKILEEVDRNDKLAKKIKEESNYITALSLSNRPDILDKVIGYSVVVYEKYEEVLKEGVELTLTENINEYFVNNLFYFLIKINVSFEKQKISDVLLQVLKDLMIHVTMLSGQKVIKTTSIKVLDELKNFNILVPLSSRIINSTVDVNIKIVKRIPGAFAEEQVLWTIMHQKQISLNSEHFIKSKVITKNIIFLKEPEYSVEDTIHHVSYNHNKHLFKFTDISNLRQLDEWSFYMKLPKNYEEAFKNETFYKQKFSYNKATQLLQENTSEEFIKGLNNISFETGNNKVKIEVINDGFLSTSLKITSKDMKIGLDLRNFYSDLTYNNFKEYRPGKEFVRYTLYTTVENFQKAVKQSITEGFKNERLKVLLEQFQRDVFCALPL</sequence>
<organism evidence="1 2">
    <name type="scientific">Parnassius mnemosyne</name>
    <name type="common">clouded apollo</name>
    <dbReference type="NCBI Taxonomy" id="213953"/>
    <lineage>
        <taxon>Eukaryota</taxon>
        <taxon>Metazoa</taxon>
        <taxon>Ecdysozoa</taxon>
        <taxon>Arthropoda</taxon>
        <taxon>Hexapoda</taxon>
        <taxon>Insecta</taxon>
        <taxon>Pterygota</taxon>
        <taxon>Neoptera</taxon>
        <taxon>Endopterygota</taxon>
        <taxon>Lepidoptera</taxon>
        <taxon>Glossata</taxon>
        <taxon>Ditrysia</taxon>
        <taxon>Papilionoidea</taxon>
        <taxon>Papilionidae</taxon>
        <taxon>Parnassiinae</taxon>
        <taxon>Parnassini</taxon>
        <taxon>Parnassius</taxon>
        <taxon>Driopa</taxon>
    </lineage>
</organism>
<dbReference type="AlphaFoldDB" id="A0AAV1LB68"/>
<protein>
    <submittedName>
        <fullName evidence="1">Uncharacterized protein</fullName>
    </submittedName>
</protein>
<gene>
    <name evidence="1" type="ORF">PARMNEM_LOCUS11450</name>
</gene>